<sequence>MHFAHLTATGHGDGNLATWSHFVGAIAGRPTPSQIRNPLGEPIASNTNDFDCAVAKVNLDCELVHLDENWGRLKAMKAKYGVRVKITDPGLLGPVLIASEHETISIDSMIEEFDLERLDDYMARSRAHRLQPGKMAP</sequence>
<dbReference type="AlphaFoldDB" id="A0A5C6D6E2"/>
<protein>
    <submittedName>
        <fullName evidence="1">Uncharacterized protein</fullName>
    </submittedName>
</protein>
<evidence type="ECO:0000313" key="2">
    <source>
        <dbReference type="Proteomes" id="UP000319143"/>
    </source>
</evidence>
<gene>
    <name evidence="1" type="ORF">Poly41_62630</name>
</gene>
<proteinExistence type="predicted"/>
<organism evidence="1 2">
    <name type="scientific">Novipirellula artificiosorum</name>
    <dbReference type="NCBI Taxonomy" id="2528016"/>
    <lineage>
        <taxon>Bacteria</taxon>
        <taxon>Pseudomonadati</taxon>
        <taxon>Planctomycetota</taxon>
        <taxon>Planctomycetia</taxon>
        <taxon>Pirellulales</taxon>
        <taxon>Pirellulaceae</taxon>
        <taxon>Novipirellula</taxon>
    </lineage>
</organism>
<name>A0A5C6D6E2_9BACT</name>
<dbReference type="OrthoDB" id="2826359at2"/>
<accession>A0A5C6D6E2</accession>
<evidence type="ECO:0000313" key="1">
    <source>
        <dbReference type="EMBL" id="TWU31394.1"/>
    </source>
</evidence>
<comment type="caution">
    <text evidence="1">The sequence shown here is derived from an EMBL/GenBank/DDBJ whole genome shotgun (WGS) entry which is preliminary data.</text>
</comment>
<keyword evidence="2" id="KW-1185">Reference proteome</keyword>
<reference evidence="1 2" key="1">
    <citation type="submission" date="2019-02" db="EMBL/GenBank/DDBJ databases">
        <title>Deep-cultivation of Planctomycetes and their phenomic and genomic characterization uncovers novel biology.</title>
        <authorList>
            <person name="Wiegand S."/>
            <person name="Jogler M."/>
            <person name="Boedeker C."/>
            <person name="Pinto D."/>
            <person name="Vollmers J."/>
            <person name="Rivas-Marin E."/>
            <person name="Kohn T."/>
            <person name="Peeters S.H."/>
            <person name="Heuer A."/>
            <person name="Rast P."/>
            <person name="Oberbeckmann S."/>
            <person name="Bunk B."/>
            <person name="Jeske O."/>
            <person name="Meyerdierks A."/>
            <person name="Storesund J.E."/>
            <person name="Kallscheuer N."/>
            <person name="Luecker S."/>
            <person name="Lage O.M."/>
            <person name="Pohl T."/>
            <person name="Merkel B.J."/>
            <person name="Hornburger P."/>
            <person name="Mueller R.-W."/>
            <person name="Bruemmer F."/>
            <person name="Labrenz M."/>
            <person name="Spormann A.M."/>
            <person name="Op Den Camp H."/>
            <person name="Overmann J."/>
            <person name="Amann R."/>
            <person name="Jetten M.S.M."/>
            <person name="Mascher T."/>
            <person name="Medema M.H."/>
            <person name="Devos D.P."/>
            <person name="Kaster A.-K."/>
            <person name="Ovreas L."/>
            <person name="Rohde M."/>
            <person name="Galperin M.Y."/>
            <person name="Jogler C."/>
        </authorList>
    </citation>
    <scope>NUCLEOTIDE SEQUENCE [LARGE SCALE GENOMIC DNA]</scope>
    <source>
        <strain evidence="1 2">Poly41</strain>
    </source>
</reference>
<dbReference type="EMBL" id="SJPV01000017">
    <property type="protein sequence ID" value="TWU31394.1"/>
    <property type="molecule type" value="Genomic_DNA"/>
</dbReference>
<dbReference type="RefSeq" id="WP_146530975.1">
    <property type="nucleotide sequence ID" value="NZ_SJPV01000017.1"/>
</dbReference>
<dbReference type="Proteomes" id="UP000319143">
    <property type="component" value="Unassembled WGS sequence"/>
</dbReference>